<organism evidence="2 3">
    <name type="scientific">Nocardia gamkensis</name>
    <dbReference type="NCBI Taxonomy" id="352869"/>
    <lineage>
        <taxon>Bacteria</taxon>
        <taxon>Bacillati</taxon>
        <taxon>Actinomycetota</taxon>
        <taxon>Actinomycetes</taxon>
        <taxon>Mycobacteriales</taxon>
        <taxon>Nocardiaceae</taxon>
        <taxon>Nocardia</taxon>
    </lineage>
</organism>
<accession>A0A7X6L3G7</accession>
<keyword evidence="1" id="KW-1133">Transmembrane helix</keyword>
<dbReference type="AlphaFoldDB" id="A0A7X6L3G7"/>
<evidence type="ECO:0000313" key="2">
    <source>
        <dbReference type="EMBL" id="NKY27032.1"/>
    </source>
</evidence>
<keyword evidence="1" id="KW-0472">Membrane</keyword>
<evidence type="ECO:0000256" key="1">
    <source>
        <dbReference type="SAM" id="Phobius"/>
    </source>
</evidence>
<evidence type="ECO:0000313" key="3">
    <source>
        <dbReference type="Proteomes" id="UP000540698"/>
    </source>
</evidence>
<protein>
    <submittedName>
        <fullName evidence="2">Uncharacterized protein</fullName>
    </submittedName>
</protein>
<feature type="transmembrane region" description="Helical" evidence="1">
    <location>
        <begin position="39"/>
        <end position="61"/>
    </location>
</feature>
<proteinExistence type="predicted"/>
<dbReference type="EMBL" id="JAAXOS010000005">
    <property type="protein sequence ID" value="NKY27032.1"/>
    <property type="molecule type" value="Genomic_DNA"/>
</dbReference>
<comment type="caution">
    <text evidence="2">The sequence shown here is derived from an EMBL/GenBank/DDBJ whole genome shotgun (WGS) entry which is preliminary data.</text>
</comment>
<sequence>MSDRAVILLGFGLIAAAALVAILLTRLRRDPVASLGETIAYVTLTRTTRITAVLIWAWLGWHFLAR</sequence>
<dbReference type="InterPro" id="IPR046177">
    <property type="entry name" value="DUF6186"/>
</dbReference>
<gene>
    <name evidence="2" type="ORF">HGB38_12485</name>
</gene>
<dbReference type="Proteomes" id="UP000540698">
    <property type="component" value="Unassembled WGS sequence"/>
</dbReference>
<keyword evidence="1" id="KW-0812">Transmembrane</keyword>
<name>A0A7X6L3G7_9NOCA</name>
<keyword evidence="3" id="KW-1185">Reference proteome</keyword>
<dbReference type="Pfam" id="PF19684">
    <property type="entry name" value="DUF6186"/>
    <property type="match status" value="1"/>
</dbReference>
<reference evidence="2 3" key="1">
    <citation type="submission" date="2020-04" db="EMBL/GenBank/DDBJ databases">
        <title>MicrobeNet Type strains.</title>
        <authorList>
            <person name="Nicholson A.C."/>
        </authorList>
    </citation>
    <scope>NUCLEOTIDE SEQUENCE [LARGE SCALE GENOMIC DNA]</scope>
    <source>
        <strain evidence="2 3">DSM 44956</strain>
    </source>
</reference>
<dbReference type="RefSeq" id="WP_062969740.1">
    <property type="nucleotide sequence ID" value="NZ_JAAXOS010000005.1"/>
</dbReference>